<keyword evidence="1" id="KW-0539">Nucleus</keyword>
<evidence type="ECO:0000313" key="5">
    <source>
        <dbReference type="EnsemblMetazoa" id="XP_050518311.1"/>
    </source>
</evidence>
<dbReference type="Proteomes" id="UP001652700">
    <property type="component" value="Unplaced"/>
</dbReference>
<feature type="compositionally biased region" description="Acidic residues" evidence="2">
    <location>
        <begin position="228"/>
        <end position="241"/>
    </location>
</feature>
<name>A0A6P7GSL6_DIAVI</name>
<gene>
    <name evidence="7" type="primary">LOC114341679</name>
</gene>
<evidence type="ECO:0000313" key="6">
    <source>
        <dbReference type="Proteomes" id="UP001652700"/>
    </source>
</evidence>
<dbReference type="GO" id="GO:0003677">
    <property type="term" value="F:DNA binding"/>
    <property type="evidence" value="ECO:0007669"/>
    <property type="project" value="InterPro"/>
</dbReference>
<keyword evidence="6" id="KW-1185">Reference proteome</keyword>
<dbReference type="InterPro" id="IPR006578">
    <property type="entry name" value="MADF-dom"/>
</dbReference>
<dbReference type="PANTHER" id="PTHR12243:SF69">
    <property type="entry name" value="SI:CH73-59F11.3"/>
    <property type="match status" value="1"/>
</dbReference>
<protein>
    <submittedName>
        <fullName evidence="7">Uncharacterized protein LOC114341679</fullName>
    </submittedName>
</protein>
<evidence type="ECO:0000256" key="2">
    <source>
        <dbReference type="SAM" id="MobiDB-lite"/>
    </source>
</evidence>
<proteinExistence type="predicted"/>
<dbReference type="PROSITE" id="PS51029">
    <property type="entry name" value="MADF"/>
    <property type="match status" value="1"/>
</dbReference>
<comment type="subcellular location">
    <subcellularLocation>
        <location evidence="1">Nucleus</location>
    </subcellularLocation>
</comment>
<organism evidence="7">
    <name type="scientific">Diabrotica virgifera virgifera</name>
    <name type="common">western corn rootworm</name>
    <dbReference type="NCBI Taxonomy" id="50390"/>
    <lineage>
        <taxon>Eukaryota</taxon>
        <taxon>Metazoa</taxon>
        <taxon>Ecdysozoa</taxon>
        <taxon>Arthropoda</taxon>
        <taxon>Hexapoda</taxon>
        <taxon>Insecta</taxon>
        <taxon>Pterygota</taxon>
        <taxon>Neoptera</taxon>
        <taxon>Endopterygota</taxon>
        <taxon>Coleoptera</taxon>
        <taxon>Polyphaga</taxon>
        <taxon>Cucujiformia</taxon>
        <taxon>Chrysomeloidea</taxon>
        <taxon>Chrysomelidae</taxon>
        <taxon>Galerucinae</taxon>
        <taxon>Diabroticina</taxon>
        <taxon>Diabroticites</taxon>
        <taxon>Diabrotica</taxon>
    </lineage>
</organism>
<feature type="region of interest" description="Disordered" evidence="2">
    <location>
        <begin position="339"/>
        <end position="398"/>
    </location>
</feature>
<dbReference type="AlphaFoldDB" id="A0A6P7GSL6"/>
<accession>A0A6P7GSL6</accession>
<dbReference type="InterPro" id="IPR004210">
    <property type="entry name" value="BESS_motif"/>
</dbReference>
<evidence type="ECO:0000256" key="1">
    <source>
        <dbReference type="PROSITE-ProRule" id="PRU00371"/>
    </source>
</evidence>
<reference evidence="5" key="2">
    <citation type="submission" date="2025-05" db="UniProtKB">
        <authorList>
            <consortium name="EnsemblMetazoa"/>
        </authorList>
    </citation>
    <scope>IDENTIFICATION</scope>
</reference>
<dbReference type="GO" id="GO:0005667">
    <property type="term" value="C:transcription regulator complex"/>
    <property type="evidence" value="ECO:0007669"/>
    <property type="project" value="TreeGrafter"/>
</dbReference>
<evidence type="ECO:0000259" key="4">
    <source>
        <dbReference type="PROSITE" id="PS51031"/>
    </source>
</evidence>
<dbReference type="EnsemblMetazoa" id="XM_050662354.1">
    <property type="protein sequence ID" value="XP_050518311.1"/>
    <property type="gene ID" value="LOC126892716"/>
</dbReference>
<feature type="domain" description="MADF" evidence="3">
    <location>
        <begin position="115"/>
        <end position="217"/>
    </location>
</feature>
<feature type="compositionally biased region" description="Polar residues" evidence="2">
    <location>
        <begin position="339"/>
        <end position="369"/>
    </location>
</feature>
<dbReference type="SMART" id="SM00595">
    <property type="entry name" value="MADF"/>
    <property type="match status" value="1"/>
</dbReference>
<reference evidence="7" key="1">
    <citation type="submission" date="2025-04" db="UniProtKB">
        <authorList>
            <consortium name="RefSeq"/>
        </authorList>
    </citation>
    <scope>IDENTIFICATION</scope>
    <source>
        <tissue evidence="7">Whole insect</tissue>
    </source>
</reference>
<dbReference type="InterPro" id="IPR039353">
    <property type="entry name" value="TF_Adf1"/>
</dbReference>
<dbReference type="PANTHER" id="PTHR12243">
    <property type="entry name" value="MADF DOMAIN TRANSCRIPTION FACTOR"/>
    <property type="match status" value="1"/>
</dbReference>
<dbReference type="PROSITE" id="PS51031">
    <property type="entry name" value="BESS"/>
    <property type="match status" value="1"/>
</dbReference>
<dbReference type="Pfam" id="PF02944">
    <property type="entry name" value="BESS"/>
    <property type="match status" value="1"/>
</dbReference>
<evidence type="ECO:0000259" key="3">
    <source>
        <dbReference type="PROSITE" id="PS51029"/>
    </source>
</evidence>
<dbReference type="Pfam" id="PF10545">
    <property type="entry name" value="MADF_DNA_bdg"/>
    <property type="match status" value="1"/>
</dbReference>
<dbReference type="GO" id="GO:0005634">
    <property type="term" value="C:nucleus"/>
    <property type="evidence" value="ECO:0007669"/>
    <property type="project" value="UniProtKB-SubCell"/>
</dbReference>
<feature type="domain" description="BESS" evidence="4">
    <location>
        <begin position="279"/>
        <end position="318"/>
    </location>
</feature>
<feature type="compositionally biased region" description="Polar residues" evidence="2">
    <location>
        <begin position="377"/>
        <end position="392"/>
    </location>
</feature>
<feature type="region of interest" description="Disordered" evidence="2">
    <location>
        <begin position="228"/>
        <end position="262"/>
    </location>
</feature>
<dbReference type="InParanoid" id="A0A6P7GSL6"/>
<dbReference type="GO" id="GO:0006357">
    <property type="term" value="P:regulation of transcription by RNA polymerase II"/>
    <property type="evidence" value="ECO:0007669"/>
    <property type="project" value="TreeGrafter"/>
</dbReference>
<evidence type="ECO:0000313" key="7">
    <source>
        <dbReference type="RefSeq" id="XP_028148288.1"/>
    </source>
</evidence>
<dbReference type="OrthoDB" id="8118596at2759"/>
<sequence length="429" mass="49234">MSISNSELREQKKIKKTKYLQKYKKEWEQLPEFEGWLQKSEISVQYATCKCCNKNINITSGKEALIKHNSSNGHKEKYDTLSNQSLITSFIAQPQPGTSARSLENEVDEENCVVQLINEVEQRPALYKKSLKEYSDSNMRKKLWEEVCEAVFADWNELSVADKTKKGREVQKKWSNLRTCFRRELTIQKNTKSRQAATKRRKYMYFEQLLFLLPYMENRNTEGNLEEEDNNFQENDEDDDQAGPSNSTTPIRKQKRLNASKTTNVDDALVKALNESNGPDEDVNFALSLVPSLQNLTPDEKLDAKIGILSVFKEIRLARCGQSSQPIFMYNEVQQPLSSVPNHRGTNNMPPQQHFQTSTFRSTPSSNSLPKIKGIRNNPSPGNSSDVSQSYYPNEYPSDESQIGVANFLKVSRSCLDHVMKSRQDQDKK</sequence>
<dbReference type="RefSeq" id="XP_028148288.1">
    <property type="nucleotide sequence ID" value="XM_028292487.1"/>
</dbReference>